<feature type="domain" description="C2H2-type" evidence="12">
    <location>
        <begin position="200"/>
        <end position="227"/>
    </location>
</feature>
<comment type="function">
    <text evidence="1">May be involved in transcriptional regulation.</text>
</comment>
<dbReference type="PANTHER" id="PTHR24379">
    <property type="entry name" value="KRAB AND ZINC FINGER DOMAIN-CONTAINING"/>
    <property type="match status" value="1"/>
</dbReference>
<name>A0A8C5H4U8_GOUWI</name>
<dbReference type="GO" id="GO:0005634">
    <property type="term" value="C:nucleus"/>
    <property type="evidence" value="ECO:0007669"/>
    <property type="project" value="UniProtKB-SubCell"/>
</dbReference>
<comment type="subcellular location">
    <subcellularLocation>
        <location evidence="2">Nucleus</location>
    </subcellularLocation>
</comment>
<keyword evidence="5 11" id="KW-0863">Zinc-finger</keyword>
<dbReference type="Pfam" id="PF00096">
    <property type="entry name" value="zf-C2H2"/>
    <property type="match status" value="8"/>
</dbReference>
<dbReference type="PANTHER" id="PTHR24379:SF127">
    <property type="entry name" value="BLOODY FINGERS-RELATED"/>
    <property type="match status" value="1"/>
</dbReference>
<evidence type="ECO:0000256" key="7">
    <source>
        <dbReference type="ARBA" id="ARBA00023015"/>
    </source>
</evidence>
<dbReference type="FunFam" id="3.30.160.60:FF:000097">
    <property type="entry name" value="Zinc finger protein"/>
    <property type="match status" value="1"/>
</dbReference>
<dbReference type="PROSITE" id="PS50157">
    <property type="entry name" value="ZINC_FINGER_C2H2_2"/>
    <property type="match status" value="8"/>
</dbReference>
<keyword evidence="6" id="KW-0862">Zinc</keyword>
<dbReference type="Gene3D" id="3.30.160.60">
    <property type="entry name" value="Classic Zinc Finger"/>
    <property type="match status" value="9"/>
</dbReference>
<dbReference type="SMART" id="SM00355">
    <property type="entry name" value="ZnF_C2H2"/>
    <property type="match status" value="8"/>
</dbReference>
<reference evidence="13" key="2">
    <citation type="submission" date="2025-08" db="UniProtKB">
        <authorList>
            <consortium name="Ensembl"/>
        </authorList>
    </citation>
    <scope>IDENTIFICATION</scope>
</reference>
<dbReference type="FunFam" id="3.30.160.60:FF:002716">
    <property type="entry name" value="Zinc finger protein 212"/>
    <property type="match status" value="1"/>
</dbReference>
<dbReference type="SUPFAM" id="SSF57667">
    <property type="entry name" value="beta-beta-alpha zinc fingers"/>
    <property type="match status" value="5"/>
</dbReference>
<evidence type="ECO:0000256" key="2">
    <source>
        <dbReference type="ARBA" id="ARBA00004123"/>
    </source>
</evidence>
<evidence type="ECO:0000256" key="9">
    <source>
        <dbReference type="ARBA" id="ARBA00023163"/>
    </source>
</evidence>
<keyword evidence="9" id="KW-0804">Transcription</keyword>
<organism evidence="13 14">
    <name type="scientific">Gouania willdenowi</name>
    <name type="common">Blunt-snouted clingfish</name>
    <name type="synonym">Lepadogaster willdenowi</name>
    <dbReference type="NCBI Taxonomy" id="441366"/>
    <lineage>
        <taxon>Eukaryota</taxon>
        <taxon>Metazoa</taxon>
        <taxon>Chordata</taxon>
        <taxon>Craniata</taxon>
        <taxon>Vertebrata</taxon>
        <taxon>Euteleostomi</taxon>
        <taxon>Actinopterygii</taxon>
        <taxon>Neopterygii</taxon>
        <taxon>Teleostei</taxon>
        <taxon>Neoteleostei</taxon>
        <taxon>Acanthomorphata</taxon>
        <taxon>Ovalentaria</taxon>
        <taxon>Blenniimorphae</taxon>
        <taxon>Blenniiformes</taxon>
        <taxon>Gobiesocoidei</taxon>
        <taxon>Gobiesocidae</taxon>
        <taxon>Gobiesocinae</taxon>
        <taxon>Gouania</taxon>
    </lineage>
</organism>
<feature type="domain" description="C2H2-type" evidence="12">
    <location>
        <begin position="309"/>
        <end position="336"/>
    </location>
</feature>
<keyword evidence="3" id="KW-0479">Metal-binding</keyword>
<feature type="domain" description="C2H2-type" evidence="12">
    <location>
        <begin position="150"/>
        <end position="177"/>
    </location>
</feature>
<feature type="domain" description="C2H2-type" evidence="12">
    <location>
        <begin position="337"/>
        <end position="364"/>
    </location>
</feature>
<keyword evidence="8" id="KW-0238">DNA-binding</keyword>
<feature type="domain" description="C2H2-type" evidence="12">
    <location>
        <begin position="256"/>
        <end position="286"/>
    </location>
</feature>
<proteinExistence type="predicted"/>
<keyword evidence="7" id="KW-0805">Transcription regulation</keyword>
<dbReference type="GO" id="GO:0000981">
    <property type="term" value="F:DNA-binding transcription factor activity, RNA polymerase II-specific"/>
    <property type="evidence" value="ECO:0007669"/>
    <property type="project" value="TreeGrafter"/>
</dbReference>
<dbReference type="GO" id="GO:0000122">
    <property type="term" value="P:negative regulation of transcription by RNA polymerase II"/>
    <property type="evidence" value="ECO:0007669"/>
    <property type="project" value="UniProtKB-ARBA"/>
</dbReference>
<dbReference type="FunFam" id="3.30.160.60:FF:002281">
    <property type="match status" value="1"/>
</dbReference>
<evidence type="ECO:0000256" key="5">
    <source>
        <dbReference type="ARBA" id="ARBA00022771"/>
    </source>
</evidence>
<dbReference type="InterPro" id="IPR036236">
    <property type="entry name" value="Znf_C2H2_sf"/>
</dbReference>
<sequence>MVFDLSGETDSYSPTSTHTTKQFLRTSGECAMSLSATLELKQDISMVSSRLHDADMDLSSSWTNQALQSVMAHRPYLKPNHRLPVLDKTSDFNSPSIPLAFALSSSRLNPAELNKYSRDRRFTCSYCGKCCTSAASLETHIRIHTGERPYSCAQCGKRFTQSGHLKTHQNVHTGGRPFACEFCGKRFTAELNKYSRDRRFTCSYCGKCFMSARSLETHVRVHTGERPYSCAQCGKRFTQSGHLKTHQSVHTGERPFACEFCGKRFAGKQNLRIHQHTVRTHTETDGNTHTMCLYIHTLCVCTYTHYKRFICSICNKTYATAQNRDVHMRLHTGQKPFACSQCGKKFTQSSHLKGHMSVHTGERPFVCSICSKSFIVKYSLKLHMKNCHPPPGP</sequence>
<dbReference type="FunFam" id="3.30.160.60:FF:001289">
    <property type="entry name" value="Zinc finger protein 574"/>
    <property type="match status" value="2"/>
</dbReference>
<evidence type="ECO:0000256" key="3">
    <source>
        <dbReference type="ARBA" id="ARBA00022723"/>
    </source>
</evidence>
<feature type="domain" description="C2H2-type" evidence="12">
    <location>
        <begin position="122"/>
        <end position="149"/>
    </location>
</feature>
<evidence type="ECO:0000259" key="12">
    <source>
        <dbReference type="PROSITE" id="PS50157"/>
    </source>
</evidence>
<protein>
    <recommendedName>
        <fullName evidence="12">C2H2-type domain-containing protein</fullName>
    </recommendedName>
</protein>
<evidence type="ECO:0000256" key="6">
    <source>
        <dbReference type="ARBA" id="ARBA00022833"/>
    </source>
</evidence>
<evidence type="ECO:0000313" key="14">
    <source>
        <dbReference type="Proteomes" id="UP000694680"/>
    </source>
</evidence>
<feature type="domain" description="C2H2-type" evidence="12">
    <location>
        <begin position="228"/>
        <end position="255"/>
    </location>
</feature>
<dbReference type="Proteomes" id="UP000694680">
    <property type="component" value="Chromosome 17"/>
</dbReference>
<reference evidence="13" key="3">
    <citation type="submission" date="2025-09" db="UniProtKB">
        <authorList>
            <consortium name="Ensembl"/>
        </authorList>
    </citation>
    <scope>IDENTIFICATION</scope>
</reference>
<dbReference type="InterPro" id="IPR013087">
    <property type="entry name" value="Znf_C2H2_type"/>
</dbReference>
<keyword evidence="4" id="KW-0677">Repeat</keyword>
<keyword evidence="10" id="KW-0539">Nucleus</keyword>
<evidence type="ECO:0000256" key="11">
    <source>
        <dbReference type="PROSITE-ProRule" id="PRU00042"/>
    </source>
</evidence>
<dbReference type="PROSITE" id="PS00028">
    <property type="entry name" value="ZINC_FINGER_C2H2_1"/>
    <property type="match status" value="7"/>
</dbReference>
<dbReference type="AlphaFoldDB" id="A0A8C5H4U8"/>
<dbReference type="FunFam" id="3.30.160.60:FF:000100">
    <property type="entry name" value="Zinc finger 45-like"/>
    <property type="match status" value="1"/>
</dbReference>
<reference evidence="13" key="1">
    <citation type="submission" date="2020-06" db="EMBL/GenBank/DDBJ databases">
        <authorList>
            <consortium name="Wellcome Sanger Institute Data Sharing"/>
        </authorList>
    </citation>
    <scope>NUCLEOTIDE SEQUENCE [LARGE SCALE GENOMIC DNA]</scope>
</reference>
<evidence type="ECO:0000256" key="4">
    <source>
        <dbReference type="ARBA" id="ARBA00022737"/>
    </source>
</evidence>
<evidence type="ECO:0000256" key="8">
    <source>
        <dbReference type="ARBA" id="ARBA00023125"/>
    </source>
</evidence>
<accession>A0A8C5H4U8</accession>
<evidence type="ECO:0000256" key="1">
    <source>
        <dbReference type="ARBA" id="ARBA00003767"/>
    </source>
</evidence>
<dbReference type="GO" id="GO:0000977">
    <property type="term" value="F:RNA polymerase II transcription regulatory region sequence-specific DNA binding"/>
    <property type="evidence" value="ECO:0007669"/>
    <property type="project" value="TreeGrafter"/>
</dbReference>
<dbReference type="FunFam" id="3.30.160.60:FF:001465">
    <property type="entry name" value="Zinc finger protein 560"/>
    <property type="match status" value="1"/>
</dbReference>
<evidence type="ECO:0000256" key="10">
    <source>
        <dbReference type="ARBA" id="ARBA00023242"/>
    </source>
</evidence>
<keyword evidence="14" id="KW-1185">Reference proteome</keyword>
<evidence type="ECO:0000313" key="13">
    <source>
        <dbReference type="Ensembl" id="ENSGWIP00000040013.1"/>
    </source>
</evidence>
<dbReference type="Ensembl" id="ENSGWIT00000043487.1">
    <property type="protein sequence ID" value="ENSGWIP00000040013.1"/>
    <property type="gene ID" value="ENSGWIG00000020258.1"/>
</dbReference>
<feature type="domain" description="C2H2-type" evidence="12">
    <location>
        <begin position="365"/>
        <end position="393"/>
    </location>
</feature>
<dbReference type="GO" id="GO:0008270">
    <property type="term" value="F:zinc ion binding"/>
    <property type="evidence" value="ECO:0007669"/>
    <property type="project" value="UniProtKB-KW"/>
</dbReference>